<dbReference type="InterPro" id="IPR017672">
    <property type="entry name" value="MA_4551-like"/>
</dbReference>
<evidence type="ECO:0000256" key="4">
    <source>
        <dbReference type="ARBA" id="ARBA00023014"/>
    </source>
</evidence>
<dbReference type="InterPro" id="IPR007197">
    <property type="entry name" value="rSAM"/>
</dbReference>
<reference evidence="6" key="1">
    <citation type="submission" date="2023-06" db="EMBL/GenBank/DDBJ databases">
        <title>Genome sequence of Methanosarcinaceae archaeon Ag5.</title>
        <authorList>
            <person name="Protasov E."/>
            <person name="Platt K."/>
            <person name="Poehlein A."/>
            <person name="Daniel R."/>
            <person name="Brune A."/>
        </authorList>
    </citation>
    <scope>NUCLEOTIDE SEQUENCE</scope>
    <source>
        <strain evidence="6">Ag5</strain>
    </source>
</reference>
<evidence type="ECO:0000256" key="2">
    <source>
        <dbReference type="ARBA" id="ARBA00022723"/>
    </source>
</evidence>
<protein>
    <recommendedName>
        <fullName evidence="5">Radical SAM core domain-containing protein</fullName>
    </recommendedName>
</protein>
<name>A0AAE4SCU5_9EURY</name>
<dbReference type="SUPFAM" id="SSF102114">
    <property type="entry name" value="Radical SAM enzymes"/>
    <property type="match status" value="1"/>
</dbReference>
<keyword evidence="4" id="KW-0411">Iron-sulfur</keyword>
<dbReference type="AlphaFoldDB" id="A0AAE4SCU5"/>
<dbReference type="EMBL" id="JAWDKD010000013">
    <property type="protein sequence ID" value="MDV0446857.1"/>
    <property type="molecule type" value="Genomic_DNA"/>
</dbReference>
<organism evidence="6 7">
    <name type="scientific">Methanolapillus africanus</name>
    <dbReference type="NCBI Taxonomy" id="3028297"/>
    <lineage>
        <taxon>Archaea</taxon>
        <taxon>Methanobacteriati</taxon>
        <taxon>Methanobacteriota</taxon>
        <taxon>Stenosarchaea group</taxon>
        <taxon>Methanomicrobia</taxon>
        <taxon>Methanosarcinales</taxon>
        <taxon>Methanosarcinaceae</taxon>
        <taxon>Methanolapillus</taxon>
    </lineage>
</organism>
<dbReference type="Pfam" id="PF04055">
    <property type="entry name" value="Radical_SAM"/>
    <property type="match status" value="1"/>
</dbReference>
<dbReference type="InterPro" id="IPR058240">
    <property type="entry name" value="rSAM_sf"/>
</dbReference>
<dbReference type="InterPro" id="IPR013785">
    <property type="entry name" value="Aldolase_TIM"/>
</dbReference>
<dbReference type="NCBIfam" id="TIGR03278">
    <property type="entry name" value="methan_mark_10"/>
    <property type="match status" value="1"/>
</dbReference>
<dbReference type="Proteomes" id="UP001271789">
    <property type="component" value="Unassembled WGS sequence"/>
</dbReference>
<dbReference type="GO" id="GO:0003824">
    <property type="term" value="F:catalytic activity"/>
    <property type="evidence" value="ECO:0007669"/>
    <property type="project" value="InterPro"/>
</dbReference>
<comment type="caution">
    <text evidence="6">The sequence shown here is derived from an EMBL/GenBank/DDBJ whole genome shotgun (WGS) entry which is preliminary data.</text>
</comment>
<dbReference type="GO" id="GO:0051536">
    <property type="term" value="F:iron-sulfur cluster binding"/>
    <property type="evidence" value="ECO:0007669"/>
    <property type="project" value="UniProtKB-KW"/>
</dbReference>
<evidence type="ECO:0000256" key="3">
    <source>
        <dbReference type="ARBA" id="ARBA00023004"/>
    </source>
</evidence>
<dbReference type="SFLD" id="SFLDS00029">
    <property type="entry name" value="Radical_SAM"/>
    <property type="match status" value="1"/>
</dbReference>
<proteinExistence type="predicted"/>
<dbReference type="GO" id="GO:0046872">
    <property type="term" value="F:metal ion binding"/>
    <property type="evidence" value="ECO:0007669"/>
    <property type="project" value="UniProtKB-KW"/>
</dbReference>
<evidence type="ECO:0000256" key="1">
    <source>
        <dbReference type="ARBA" id="ARBA00022691"/>
    </source>
</evidence>
<evidence type="ECO:0000313" key="6">
    <source>
        <dbReference type="EMBL" id="MDV0446857.1"/>
    </source>
</evidence>
<accession>A0AAE4SCU5</accession>
<evidence type="ECO:0000313" key="7">
    <source>
        <dbReference type="Proteomes" id="UP001271789"/>
    </source>
</evidence>
<feature type="domain" description="Radical SAM core" evidence="5">
    <location>
        <begin position="11"/>
        <end position="190"/>
    </location>
</feature>
<dbReference type="RefSeq" id="WP_338099267.1">
    <property type="nucleotide sequence ID" value="NZ_JAWDKD010000013.1"/>
</dbReference>
<evidence type="ECO:0000259" key="5">
    <source>
        <dbReference type="Pfam" id="PF04055"/>
    </source>
</evidence>
<gene>
    <name evidence="6" type="ORF">MsAg5_07160</name>
</gene>
<keyword evidence="2" id="KW-0479">Metal-binding</keyword>
<keyword evidence="7" id="KW-1185">Reference proteome</keyword>
<dbReference type="Gene3D" id="3.20.20.70">
    <property type="entry name" value="Aldolase class I"/>
    <property type="match status" value="1"/>
</dbReference>
<sequence>MDILIDVGGNPGTDCRGFCQYCYFKKVKDAEPLGCKYCLPYQKGCDYCTRSVRESYSGFKPMRQVLDETAGKLSQVNPNDITGFMITGGGDVSCYPEFYSLLSFLSEFGLPVKIGYTSGKGFLGKEAPVLLGSGVSEVNFTLFASDPALRKEYMRDPEPEMSLAVFEQLCCGCNVYAAIVLVPGVNDGAVLDETLTWLEKTGAKGALLMRFANSYDNGLILRNEPVMPGIVPHTIEEFSDIVKTAAKNHPNLRISGTPLCDPVLDSPFAIRNDPDALSKLPAVTKEATVITGKAAESRLSDIFDKLGGLVNVVAVPKDIGCLITFEDFKKLSPEDMKNIKETVFIPGRAFVHDRELKEFMDAGGVKRIVRRGPDTLSIDGEISAGMTREELIAFEIEAFSELITQINALGLPPKKV</sequence>
<keyword evidence="1" id="KW-0949">S-adenosyl-L-methionine</keyword>
<keyword evidence="3" id="KW-0408">Iron</keyword>